<reference evidence="1 2" key="1">
    <citation type="submission" date="2015-12" db="EMBL/GenBank/DDBJ databases">
        <title>Draft genome sequnece of Fervidicola ferrireducens strain Y170.</title>
        <authorList>
            <person name="Patel B.K."/>
        </authorList>
    </citation>
    <scope>NUCLEOTIDE SEQUENCE [LARGE SCALE GENOMIC DNA]</scope>
    <source>
        <strain evidence="1 2">Y170</strain>
    </source>
</reference>
<gene>
    <name evidence="1" type="ORF">AN618_02840</name>
</gene>
<accession>A0A140LDA3</accession>
<dbReference type="InParanoid" id="A0A140LDA3"/>
<proteinExistence type="predicted"/>
<dbReference type="AlphaFoldDB" id="A0A140LDA3"/>
<sequence length="112" mass="13246">MDVYIEDLIALFLIFTVVLCLGLRAAERGVNYMMGLDVEPLTFDMKVLPERNYHFSILGRQYSLKMVWELGEFYADRRRVDIRIASFDISVPTMVRLYTPSKLPHFRFFLDK</sequence>
<protein>
    <submittedName>
        <fullName evidence="1">Uncharacterized protein</fullName>
    </submittedName>
</protein>
<dbReference type="OrthoDB" id="1727343at2"/>
<name>A0A140LDA3_9FIRM</name>
<organism evidence="1 2">
    <name type="scientific">Fervidicola ferrireducens</name>
    <dbReference type="NCBI Taxonomy" id="520764"/>
    <lineage>
        <taxon>Bacteria</taxon>
        <taxon>Bacillati</taxon>
        <taxon>Bacillota</taxon>
        <taxon>Clostridia</taxon>
        <taxon>Thermosediminibacterales</taxon>
        <taxon>Thermosediminibacteraceae</taxon>
        <taxon>Fervidicola</taxon>
    </lineage>
</organism>
<dbReference type="EMBL" id="LOED01000002">
    <property type="protein sequence ID" value="KXG78528.1"/>
    <property type="molecule type" value="Genomic_DNA"/>
</dbReference>
<dbReference type="RefSeq" id="WP_066351157.1">
    <property type="nucleotide sequence ID" value="NZ_LOED01000002.1"/>
</dbReference>
<evidence type="ECO:0000313" key="1">
    <source>
        <dbReference type="EMBL" id="KXG78528.1"/>
    </source>
</evidence>
<dbReference type="STRING" id="520764.AN618_02840"/>
<evidence type="ECO:0000313" key="2">
    <source>
        <dbReference type="Proteomes" id="UP000070427"/>
    </source>
</evidence>
<comment type="caution">
    <text evidence="1">The sequence shown here is derived from an EMBL/GenBank/DDBJ whole genome shotgun (WGS) entry which is preliminary data.</text>
</comment>
<keyword evidence="2" id="KW-1185">Reference proteome</keyword>
<dbReference type="Proteomes" id="UP000070427">
    <property type="component" value="Unassembled WGS sequence"/>
</dbReference>